<feature type="transmembrane region" description="Helical" evidence="5">
    <location>
        <begin position="43"/>
        <end position="67"/>
    </location>
</feature>
<proteinExistence type="inferred from homology"/>
<comment type="similarity">
    <text evidence="1">Belongs to the DNA glycosylase MPG family.</text>
</comment>
<evidence type="ECO:0000256" key="2">
    <source>
        <dbReference type="ARBA" id="ARBA00022763"/>
    </source>
</evidence>
<evidence type="ECO:0008006" key="7">
    <source>
        <dbReference type="Google" id="ProtNLM"/>
    </source>
</evidence>
<feature type="non-terminal residue" evidence="6">
    <location>
        <position position="149"/>
    </location>
</feature>
<keyword evidence="5" id="KW-0472">Membrane</keyword>
<evidence type="ECO:0000256" key="4">
    <source>
        <dbReference type="ARBA" id="ARBA00023204"/>
    </source>
</evidence>
<keyword evidence="5" id="KW-1133">Transmembrane helix</keyword>
<sequence length="149" mass="17234">MIGKIVEVEAYLGSNDKACHAYNYKKTEKTKVMYMKPGTFYVYYIYGIYFCFNVIAEPEGIPCAIFIRKLFPIKGIKIMKENRMVKIGRNYKNLVDGPSKLCMAFKITKEKYNGQDSCPETSKLYFAQGENIEDKKITLSKRIGIEIYV</sequence>
<dbReference type="GO" id="GO:0003905">
    <property type="term" value="F:alkylbase DNA N-glycosylase activity"/>
    <property type="evidence" value="ECO:0007669"/>
    <property type="project" value="InterPro"/>
</dbReference>
<dbReference type="PANTHER" id="PTHR10429:SF0">
    <property type="entry name" value="DNA-3-METHYLADENINE GLYCOSYLASE"/>
    <property type="match status" value="1"/>
</dbReference>
<dbReference type="GO" id="GO:0003677">
    <property type="term" value="F:DNA binding"/>
    <property type="evidence" value="ECO:0007669"/>
    <property type="project" value="InterPro"/>
</dbReference>
<protein>
    <recommendedName>
        <fullName evidence="7">3-methyladenine DNA glycosylase</fullName>
    </recommendedName>
</protein>
<evidence type="ECO:0000256" key="3">
    <source>
        <dbReference type="ARBA" id="ARBA00022801"/>
    </source>
</evidence>
<dbReference type="SUPFAM" id="SSF50486">
    <property type="entry name" value="FMT C-terminal domain-like"/>
    <property type="match status" value="1"/>
</dbReference>
<dbReference type="CDD" id="cd00540">
    <property type="entry name" value="AAG"/>
    <property type="match status" value="1"/>
</dbReference>
<dbReference type="Gene3D" id="3.10.300.10">
    <property type="entry name" value="Methylpurine-DNA glycosylase (MPG)"/>
    <property type="match status" value="1"/>
</dbReference>
<dbReference type="InterPro" id="IPR003180">
    <property type="entry name" value="MPG"/>
</dbReference>
<accession>X1CEN0</accession>
<organism evidence="6">
    <name type="scientific">marine sediment metagenome</name>
    <dbReference type="NCBI Taxonomy" id="412755"/>
    <lineage>
        <taxon>unclassified sequences</taxon>
        <taxon>metagenomes</taxon>
        <taxon>ecological metagenomes</taxon>
    </lineage>
</organism>
<dbReference type="GO" id="GO:0006284">
    <property type="term" value="P:base-excision repair"/>
    <property type="evidence" value="ECO:0007669"/>
    <property type="project" value="InterPro"/>
</dbReference>
<comment type="caution">
    <text evidence="6">The sequence shown here is derived from an EMBL/GenBank/DDBJ whole genome shotgun (WGS) entry which is preliminary data.</text>
</comment>
<dbReference type="PANTHER" id="PTHR10429">
    <property type="entry name" value="DNA-3-METHYLADENINE GLYCOSYLASE"/>
    <property type="match status" value="1"/>
</dbReference>
<keyword evidence="4" id="KW-0234">DNA repair</keyword>
<dbReference type="InterPro" id="IPR011034">
    <property type="entry name" value="Formyl_transferase-like_C_sf"/>
</dbReference>
<keyword evidence="3" id="KW-0378">Hydrolase</keyword>
<reference evidence="6" key="1">
    <citation type="journal article" date="2014" name="Front. Microbiol.">
        <title>High frequency of phylogenetically diverse reductive dehalogenase-homologous genes in deep subseafloor sedimentary metagenomes.</title>
        <authorList>
            <person name="Kawai M."/>
            <person name="Futagami T."/>
            <person name="Toyoda A."/>
            <person name="Takaki Y."/>
            <person name="Nishi S."/>
            <person name="Hori S."/>
            <person name="Arai W."/>
            <person name="Tsubouchi T."/>
            <person name="Morono Y."/>
            <person name="Uchiyama I."/>
            <person name="Ito T."/>
            <person name="Fujiyama A."/>
            <person name="Inagaki F."/>
            <person name="Takami H."/>
        </authorList>
    </citation>
    <scope>NUCLEOTIDE SEQUENCE</scope>
    <source>
        <strain evidence="6">Expedition CK06-06</strain>
    </source>
</reference>
<dbReference type="NCBIfam" id="TIGR00567">
    <property type="entry name" value="3mg"/>
    <property type="match status" value="1"/>
</dbReference>
<evidence type="ECO:0000256" key="5">
    <source>
        <dbReference type="SAM" id="Phobius"/>
    </source>
</evidence>
<keyword evidence="5" id="KW-0812">Transmembrane</keyword>
<dbReference type="InterPro" id="IPR036995">
    <property type="entry name" value="MPG_sf"/>
</dbReference>
<evidence type="ECO:0000313" key="6">
    <source>
        <dbReference type="EMBL" id="GAH06097.1"/>
    </source>
</evidence>
<evidence type="ECO:0000256" key="1">
    <source>
        <dbReference type="ARBA" id="ARBA00009232"/>
    </source>
</evidence>
<gene>
    <name evidence="6" type="ORF">S01H4_59047</name>
</gene>
<dbReference type="AlphaFoldDB" id="X1CEN0"/>
<keyword evidence="2" id="KW-0227">DNA damage</keyword>
<name>X1CEN0_9ZZZZ</name>
<dbReference type="Pfam" id="PF02245">
    <property type="entry name" value="Pur_DNA_glyco"/>
    <property type="match status" value="1"/>
</dbReference>
<dbReference type="EMBL" id="BART01034570">
    <property type="protein sequence ID" value="GAH06097.1"/>
    <property type="molecule type" value="Genomic_DNA"/>
</dbReference>